<reference evidence="2 3" key="1">
    <citation type="submission" date="2016-08" db="EMBL/GenBank/DDBJ databases">
        <authorList>
            <person name="Seilhamer J.J."/>
        </authorList>
    </citation>
    <scope>NUCLEOTIDE SEQUENCE [LARGE SCALE GENOMIC DNA]</scope>
    <source>
        <strain evidence="2">Buetzberg</strain>
    </source>
</reference>
<keyword evidence="1" id="KW-0472">Membrane</keyword>
<gene>
    <name evidence="2" type="ORF">MCBB_0886</name>
</gene>
<keyword evidence="1" id="KW-1133">Transmembrane helix</keyword>
<organism evidence="2 3">
    <name type="scientific">Methanobacterium congolense</name>
    <dbReference type="NCBI Taxonomy" id="118062"/>
    <lineage>
        <taxon>Archaea</taxon>
        <taxon>Methanobacteriati</taxon>
        <taxon>Methanobacteriota</taxon>
        <taxon>Methanomada group</taxon>
        <taxon>Methanobacteria</taxon>
        <taxon>Methanobacteriales</taxon>
        <taxon>Methanobacteriaceae</taxon>
        <taxon>Methanobacterium</taxon>
    </lineage>
</organism>
<accession>A0A1D3L1Z0</accession>
<sequence length="120" mass="13399">MTITLNLKNKDFSPWLVIVGLFIISIALIPGPFTLMTILIIILGIYFTVSGLLNKRHEDTLAILMGISILTCTLIWTSIEGTDITNYSKMTYIVIALITIILGILGWMGLVPEWFRSLGR</sequence>
<feature type="transmembrane region" description="Helical" evidence="1">
    <location>
        <begin position="60"/>
        <end position="79"/>
    </location>
</feature>
<dbReference type="AlphaFoldDB" id="A0A1D3L1Z0"/>
<dbReference type="KEGG" id="mcub:MCBB_0886"/>
<feature type="transmembrane region" description="Helical" evidence="1">
    <location>
        <begin position="35"/>
        <end position="53"/>
    </location>
</feature>
<keyword evidence="1" id="KW-0812">Transmembrane</keyword>
<dbReference type="Proteomes" id="UP000094707">
    <property type="component" value="Chromosome I"/>
</dbReference>
<evidence type="ECO:0000313" key="2">
    <source>
        <dbReference type="EMBL" id="SCG85450.1"/>
    </source>
</evidence>
<keyword evidence="3" id="KW-1185">Reference proteome</keyword>
<proteinExistence type="predicted"/>
<name>A0A1D3L1Z0_9EURY</name>
<protein>
    <submittedName>
        <fullName evidence="2">Region of a membrane-bound protein predicted to be embedded in the membrane</fullName>
    </submittedName>
</protein>
<dbReference type="OrthoDB" id="379683at2157"/>
<feature type="transmembrane region" description="Helical" evidence="1">
    <location>
        <begin position="91"/>
        <end position="111"/>
    </location>
</feature>
<dbReference type="GeneID" id="30411734"/>
<feature type="transmembrane region" description="Helical" evidence="1">
    <location>
        <begin position="12"/>
        <end position="29"/>
    </location>
</feature>
<evidence type="ECO:0000313" key="3">
    <source>
        <dbReference type="Proteomes" id="UP000094707"/>
    </source>
</evidence>
<dbReference type="STRING" id="118062.MCBB_0886"/>
<dbReference type="RefSeq" id="WP_071906609.1">
    <property type="nucleotide sequence ID" value="NZ_LT607756.1"/>
</dbReference>
<evidence type="ECO:0000256" key="1">
    <source>
        <dbReference type="SAM" id="Phobius"/>
    </source>
</evidence>
<dbReference type="EMBL" id="LT607756">
    <property type="protein sequence ID" value="SCG85450.1"/>
    <property type="molecule type" value="Genomic_DNA"/>
</dbReference>